<proteinExistence type="predicted"/>
<protein>
    <submittedName>
        <fullName evidence="1">Uncharacterized protein</fullName>
    </submittedName>
</protein>
<dbReference type="EMBL" id="UINC01001100">
    <property type="protein sequence ID" value="SUZ70748.1"/>
    <property type="molecule type" value="Genomic_DNA"/>
</dbReference>
<accession>A0A381PW20</accession>
<evidence type="ECO:0000313" key="1">
    <source>
        <dbReference type="EMBL" id="SUZ70748.1"/>
    </source>
</evidence>
<dbReference type="AlphaFoldDB" id="A0A381PW20"/>
<reference evidence="1" key="1">
    <citation type="submission" date="2018-05" db="EMBL/GenBank/DDBJ databases">
        <authorList>
            <person name="Lanie J.A."/>
            <person name="Ng W.-L."/>
            <person name="Kazmierczak K.M."/>
            <person name="Andrzejewski T.M."/>
            <person name="Davidsen T.M."/>
            <person name="Wayne K.J."/>
            <person name="Tettelin H."/>
            <person name="Glass J.I."/>
            <person name="Rusch D."/>
            <person name="Podicherti R."/>
            <person name="Tsui H.-C.T."/>
            <person name="Winkler M.E."/>
        </authorList>
    </citation>
    <scope>NUCLEOTIDE SEQUENCE</scope>
</reference>
<name>A0A381PW20_9ZZZZ</name>
<sequence length="33" mass="4009">MGEITGMVMETKIVHDQYEYQPEIHRWKMILSN</sequence>
<organism evidence="1">
    <name type="scientific">marine metagenome</name>
    <dbReference type="NCBI Taxonomy" id="408172"/>
    <lineage>
        <taxon>unclassified sequences</taxon>
        <taxon>metagenomes</taxon>
        <taxon>ecological metagenomes</taxon>
    </lineage>
</organism>
<gene>
    <name evidence="1" type="ORF">METZ01_LOCUS23602</name>
</gene>